<dbReference type="InterPro" id="IPR025650">
    <property type="entry name" value="Alkyl-DHAP_Synthase"/>
</dbReference>
<gene>
    <name evidence="3" type="ORF">KIN20_012454</name>
</gene>
<comment type="caution">
    <text evidence="3">The sequence shown here is derived from an EMBL/GenBank/DDBJ whole genome shotgun (WGS) entry which is preliminary data.</text>
</comment>
<keyword evidence="4" id="KW-1185">Reference proteome</keyword>
<comment type="subunit">
    <text evidence="2">Homodimer.</text>
</comment>
<dbReference type="Proteomes" id="UP001196413">
    <property type="component" value="Unassembled WGS sequence"/>
</dbReference>
<feature type="binding site" evidence="1">
    <location>
        <begin position="83"/>
        <end position="89"/>
    </location>
    <ligand>
        <name>FAD</name>
        <dbReference type="ChEBI" id="CHEBI:57692"/>
    </ligand>
</feature>
<reference evidence="3" key="1">
    <citation type="submission" date="2021-06" db="EMBL/GenBank/DDBJ databases">
        <title>Parelaphostrongylus tenuis whole genome reference sequence.</title>
        <authorList>
            <person name="Garwood T.J."/>
            <person name="Larsen P.A."/>
            <person name="Fountain-Jones N.M."/>
            <person name="Garbe J.R."/>
            <person name="Macchietto M.G."/>
            <person name="Kania S.A."/>
            <person name="Gerhold R.W."/>
            <person name="Richards J.E."/>
            <person name="Wolf T.M."/>
        </authorList>
    </citation>
    <scope>NUCLEOTIDE SEQUENCE</scope>
    <source>
        <strain evidence="3">MNPRO001-30</strain>
        <tissue evidence="3">Meninges</tissue>
    </source>
</reference>
<comment type="pathway">
    <text evidence="2">Glycerolipid metabolism; ether lipid biosynthesis.</text>
</comment>
<organism evidence="3 4">
    <name type="scientific">Parelaphostrongylus tenuis</name>
    <name type="common">Meningeal worm</name>
    <dbReference type="NCBI Taxonomy" id="148309"/>
    <lineage>
        <taxon>Eukaryota</taxon>
        <taxon>Metazoa</taxon>
        <taxon>Ecdysozoa</taxon>
        <taxon>Nematoda</taxon>
        <taxon>Chromadorea</taxon>
        <taxon>Rhabditida</taxon>
        <taxon>Rhabditina</taxon>
        <taxon>Rhabditomorpha</taxon>
        <taxon>Strongyloidea</taxon>
        <taxon>Metastrongylidae</taxon>
        <taxon>Parelaphostrongylus</taxon>
    </lineage>
</organism>
<dbReference type="GO" id="GO:0008609">
    <property type="term" value="F:alkylglycerone-phosphate synthase activity"/>
    <property type="evidence" value="ECO:0007669"/>
    <property type="project" value="UniProtKB-EC"/>
</dbReference>
<evidence type="ECO:0000313" key="4">
    <source>
        <dbReference type="Proteomes" id="UP001196413"/>
    </source>
</evidence>
<protein>
    <recommendedName>
        <fullName evidence="2">Alkylglycerone-phosphate synthase</fullName>
        <shortName evidence="2">Alkyl-DHAP synthase</shortName>
        <ecNumber evidence="2">2.5.1.26</ecNumber>
    </recommendedName>
</protein>
<keyword evidence="1 2" id="KW-0274">FAD</keyword>
<name>A0AAD5MAQ5_PARTN</name>
<dbReference type="Gene3D" id="3.30.465.10">
    <property type="match status" value="1"/>
</dbReference>
<keyword evidence="2" id="KW-0808">Transferase</keyword>
<dbReference type="AlphaFoldDB" id="A0AAD5MAQ5"/>
<evidence type="ECO:0000313" key="3">
    <source>
        <dbReference type="EMBL" id="KAJ1355155.1"/>
    </source>
</evidence>
<keyword evidence="2" id="KW-0443">Lipid metabolism</keyword>
<dbReference type="InterPro" id="IPR016169">
    <property type="entry name" value="FAD-bd_PCMH_sub2"/>
</dbReference>
<evidence type="ECO:0000256" key="1">
    <source>
        <dbReference type="PIRSR" id="PIRSR625650-3"/>
    </source>
</evidence>
<accession>A0AAD5MAQ5</accession>
<dbReference type="PANTHER" id="PTHR46568:SF1">
    <property type="entry name" value="ALKYLDIHYDROXYACETONEPHOSPHATE SYNTHASE, PEROXISOMAL"/>
    <property type="match status" value="1"/>
</dbReference>
<keyword evidence="2" id="KW-0576">Peroxisome</keyword>
<comment type="subcellular location">
    <subcellularLocation>
        <location evidence="2">Peroxisome</location>
    </subcellularLocation>
</comment>
<comment type="similarity">
    <text evidence="2">Belongs to the FAD-binding oxidoreductase/transferase type 4 family.</text>
</comment>
<dbReference type="GO" id="GO:0005777">
    <property type="term" value="C:peroxisome"/>
    <property type="evidence" value="ECO:0007669"/>
    <property type="project" value="UniProtKB-SubCell"/>
</dbReference>
<comment type="function">
    <text evidence="2">Catalyzes the exchange of an acyl for a long-chain alkyl group and the formation of the ether bond in the biosynthesis of ether phospholipids.</text>
</comment>
<sequence length="105" mass="11549">MTNRVVWIAVNVVPYSALPITLKSSEPCIIRHFSRIKDGPWVLADQFLFPPSATIHPAAAGIIGQSLERQLNAKGHTCGHKPDSIEFSILGGWVSTRANDMKKNK</sequence>
<keyword evidence="2" id="KW-0285">Flavoprotein</keyword>
<dbReference type="GO" id="GO:0008610">
    <property type="term" value="P:lipid biosynthetic process"/>
    <property type="evidence" value="ECO:0007669"/>
    <property type="project" value="InterPro"/>
</dbReference>
<dbReference type="EC" id="2.5.1.26" evidence="2"/>
<comment type="cofactor">
    <cofactor evidence="1 2">
        <name>FAD</name>
        <dbReference type="ChEBI" id="CHEBI:57692"/>
    </cofactor>
</comment>
<dbReference type="EMBL" id="JAHQIW010002369">
    <property type="protein sequence ID" value="KAJ1355155.1"/>
    <property type="molecule type" value="Genomic_DNA"/>
</dbReference>
<dbReference type="PANTHER" id="PTHR46568">
    <property type="entry name" value="ALKYLDIHYDROXYACETONEPHOSPHATE SYNTHASE, PEROXISOMAL"/>
    <property type="match status" value="1"/>
</dbReference>
<proteinExistence type="inferred from homology"/>
<comment type="catalytic activity">
    <reaction evidence="2">
        <text>a long chain fatty alcohol + a 1-acylglycerone 3-phosphate = a 1-O-alkylglycerone 3-phosphate + a long-chain fatty acid + H(+)</text>
        <dbReference type="Rhea" id="RHEA:36171"/>
        <dbReference type="ChEBI" id="CHEBI:15378"/>
        <dbReference type="ChEBI" id="CHEBI:17135"/>
        <dbReference type="ChEBI" id="CHEBI:57534"/>
        <dbReference type="ChEBI" id="CHEBI:57560"/>
        <dbReference type="ChEBI" id="CHEBI:73315"/>
        <dbReference type="EC" id="2.5.1.26"/>
    </reaction>
</comment>
<keyword evidence="2" id="KW-0444">Lipid biosynthesis</keyword>
<evidence type="ECO:0000256" key="2">
    <source>
        <dbReference type="RuleBase" id="RU363113"/>
    </source>
</evidence>